<feature type="transmembrane region" description="Helical" evidence="8">
    <location>
        <begin position="284"/>
        <end position="303"/>
    </location>
</feature>
<keyword evidence="6 8" id="KW-0472">Membrane</keyword>
<accession>A0A851GDD7</accession>
<dbReference type="GO" id="GO:0008519">
    <property type="term" value="F:ammonium channel activity"/>
    <property type="evidence" value="ECO:0007669"/>
    <property type="project" value="InterPro"/>
</dbReference>
<dbReference type="Gene3D" id="1.10.3430.10">
    <property type="entry name" value="Ammonium transporter AmtB like domains"/>
    <property type="match status" value="1"/>
</dbReference>
<keyword evidence="4 8" id="KW-0812">Transmembrane</keyword>
<keyword evidence="7 8" id="KW-0924">Ammonia transport</keyword>
<proteinExistence type="inferred from homology"/>
<evidence type="ECO:0000256" key="7">
    <source>
        <dbReference type="ARBA" id="ARBA00023177"/>
    </source>
</evidence>
<gene>
    <name evidence="11" type="ORF">HW115_07370</name>
</gene>
<evidence type="ECO:0000256" key="1">
    <source>
        <dbReference type="ARBA" id="ARBA00004141"/>
    </source>
</evidence>
<dbReference type="AlphaFoldDB" id="A0A851GDD7"/>
<feature type="transmembrane region" description="Helical" evidence="8">
    <location>
        <begin position="341"/>
        <end position="360"/>
    </location>
</feature>
<dbReference type="InterPro" id="IPR018047">
    <property type="entry name" value="Ammonium_transpt_CS"/>
</dbReference>
<feature type="domain" description="Ammonium transporter AmtB-like" evidence="10">
    <location>
        <begin position="36"/>
        <end position="424"/>
    </location>
</feature>
<feature type="transmembrane region" description="Helical" evidence="8">
    <location>
        <begin position="221"/>
        <end position="242"/>
    </location>
</feature>
<organism evidence="11 12">
    <name type="scientific">Oceaniferula marina</name>
    <dbReference type="NCBI Taxonomy" id="2748318"/>
    <lineage>
        <taxon>Bacteria</taxon>
        <taxon>Pseudomonadati</taxon>
        <taxon>Verrucomicrobiota</taxon>
        <taxon>Verrucomicrobiia</taxon>
        <taxon>Verrucomicrobiales</taxon>
        <taxon>Verrucomicrobiaceae</taxon>
        <taxon>Oceaniferula</taxon>
    </lineage>
</organism>
<dbReference type="InterPro" id="IPR029020">
    <property type="entry name" value="Ammonium/urea_transptr"/>
</dbReference>
<evidence type="ECO:0000259" key="10">
    <source>
        <dbReference type="Pfam" id="PF00909"/>
    </source>
</evidence>
<evidence type="ECO:0000256" key="6">
    <source>
        <dbReference type="ARBA" id="ARBA00023136"/>
    </source>
</evidence>
<comment type="similarity">
    <text evidence="2 8">Belongs to the ammonia transporter channel (TC 1.A.11.2) family.</text>
</comment>
<evidence type="ECO:0000313" key="11">
    <source>
        <dbReference type="EMBL" id="NWK55426.1"/>
    </source>
</evidence>
<feature type="transmembrane region" description="Helical" evidence="8">
    <location>
        <begin position="153"/>
        <end position="172"/>
    </location>
</feature>
<dbReference type="Proteomes" id="UP000557872">
    <property type="component" value="Unassembled WGS sequence"/>
</dbReference>
<sequence>MRTLNTFLLSAAVMLAGSVSVMAAEAEASIDSGDTAWMLTSTLLVLMMCLPGLALFYGGLVRAKNVLSIFVQCFAMAGVMSLLWVAFGYAVAAGEGGNAFFGWDSKMLFLNHLTDESVSGSIPESVWITFQMTFIIISPAIIVGAFAERMKFAAVLIFTILWTVLSYLPMWHMAWGGGLFHHWGAIDFAGGNVVHINAGIAGLVACLFVGKRKGFPGPALVPHNVPYVLIGAALLWVGWFGFNAGSAGAASASAGMAMLTTQIATAAAVVVWMALEWIISKKPTAVGAATGAVAGLVAITPAAGSAGVMGAMAMGAISSLVCYFAVTTLKHKLNYDDSLDVFGVHGMGGIVGALLTGVFIRGEDGGSVLQFWIQAKSVMVTIVWSGLAAAFALTVAKVLCGGLRVAEEVEDGGLDRTDHGEEAYNWES</sequence>
<comment type="subcellular location">
    <subcellularLocation>
        <location evidence="8">Cell membrane</location>
        <topology evidence="8">Multi-pass membrane protein</topology>
    </subcellularLocation>
    <subcellularLocation>
        <location evidence="1">Membrane</location>
        <topology evidence="1">Multi-pass membrane protein</topology>
    </subcellularLocation>
</comment>
<comment type="caution">
    <text evidence="11">The sequence shown here is derived from an EMBL/GenBank/DDBJ whole genome shotgun (WGS) entry which is preliminary data.</text>
</comment>
<dbReference type="RefSeq" id="WP_178931941.1">
    <property type="nucleotide sequence ID" value="NZ_JACBAZ010000002.1"/>
</dbReference>
<keyword evidence="9" id="KW-0732">Signal</keyword>
<feature type="chain" id="PRO_5032973512" description="Ammonium transporter" evidence="9">
    <location>
        <begin position="24"/>
        <end position="428"/>
    </location>
</feature>
<feature type="transmembrane region" description="Helical" evidence="8">
    <location>
        <begin position="372"/>
        <end position="396"/>
    </location>
</feature>
<evidence type="ECO:0000256" key="2">
    <source>
        <dbReference type="ARBA" id="ARBA00005887"/>
    </source>
</evidence>
<dbReference type="PANTHER" id="PTHR43029">
    <property type="entry name" value="AMMONIUM TRANSPORTER MEP2"/>
    <property type="match status" value="1"/>
</dbReference>
<evidence type="ECO:0000256" key="9">
    <source>
        <dbReference type="SAM" id="SignalP"/>
    </source>
</evidence>
<keyword evidence="5 8" id="KW-1133">Transmembrane helix</keyword>
<evidence type="ECO:0000256" key="3">
    <source>
        <dbReference type="ARBA" id="ARBA00022448"/>
    </source>
</evidence>
<feature type="transmembrane region" description="Helical" evidence="8">
    <location>
        <begin position="254"/>
        <end position="275"/>
    </location>
</feature>
<evidence type="ECO:0000256" key="8">
    <source>
        <dbReference type="RuleBase" id="RU362002"/>
    </source>
</evidence>
<name>A0A851GDD7_9BACT</name>
<dbReference type="PROSITE" id="PS01219">
    <property type="entry name" value="AMMONIUM_TRANSP"/>
    <property type="match status" value="1"/>
</dbReference>
<feature type="transmembrane region" description="Helical" evidence="8">
    <location>
        <begin position="69"/>
        <end position="92"/>
    </location>
</feature>
<feature type="transmembrane region" description="Helical" evidence="8">
    <location>
        <begin position="36"/>
        <end position="57"/>
    </location>
</feature>
<feature type="transmembrane region" description="Helical" evidence="8">
    <location>
        <begin position="309"/>
        <end position="329"/>
    </location>
</feature>
<keyword evidence="3 8" id="KW-0813">Transport</keyword>
<evidence type="ECO:0000313" key="12">
    <source>
        <dbReference type="Proteomes" id="UP000557872"/>
    </source>
</evidence>
<dbReference type="NCBIfam" id="TIGR00836">
    <property type="entry name" value="amt"/>
    <property type="match status" value="1"/>
</dbReference>
<evidence type="ECO:0000256" key="4">
    <source>
        <dbReference type="ARBA" id="ARBA00022692"/>
    </source>
</evidence>
<feature type="transmembrane region" description="Helical" evidence="8">
    <location>
        <begin position="126"/>
        <end position="146"/>
    </location>
</feature>
<feature type="signal peptide" evidence="9">
    <location>
        <begin position="1"/>
        <end position="23"/>
    </location>
</feature>
<protein>
    <recommendedName>
        <fullName evidence="8">Ammonium transporter</fullName>
    </recommendedName>
</protein>
<dbReference type="GO" id="GO:0005886">
    <property type="term" value="C:plasma membrane"/>
    <property type="evidence" value="ECO:0007669"/>
    <property type="project" value="UniProtKB-SubCell"/>
</dbReference>
<evidence type="ECO:0000256" key="5">
    <source>
        <dbReference type="ARBA" id="ARBA00022989"/>
    </source>
</evidence>
<dbReference type="InterPro" id="IPR001905">
    <property type="entry name" value="Ammonium_transpt"/>
</dbReference>
<dbReference type="InterPro" id="IPR024041">
    <property type="entry name" value="NH4_transpt_AmtB-like_dom"/>
</dbReference>
<feature type="transmembrane region" description="Helical" evidence="8">
    <location>
        <begin position="192"/>
        <end position="209"/>
    </location>
</feature>
<dbReference type="EMBL" id="JACBAZ010000002">
    <property type="protein sequence ID" value="NWK55426.1"/>
    <property type="molecule type" value="Genomic_DNA"/>
</dbReference>
<dbReference type="SUPFAM" id="SSF111352">
    <property type="entry name" value="Ammonium transporter"/>
    <property type="match status" value="1"/>
</dbReference>
<keyword evidence="12" id="KW-1185">Reference proteome</keyword>
<dbReference type="PANTHER" id="PTHR43029:SF10">
    <property type="entry name" value="AMMONIUM TRANSPORTER MEP2"/>
    <property type="match status" value="1"/>
</dbReference>
<reference evidence="11 12" key="1">
    <citation type="submission" date="2020-07" db="EMBL/GenBank/DDBJ databases">
        <title>Roseicoccus Jingziensis gen. nov., sp. nov., isolated from coastal seawater.</title>
        <authorList>
            <person name="Feng X."/>
        </authorList>
    </citation>
    <scope>NUCLEOTIDE SEQUENCE [LARGE SCALE GENOMIC DNA]</scope>
    <source>
        <strain evidence="11 12">N1E253</strain>
    </source>
</reference>
<dbReference type="Pfam" id="PF00909">
    <property type="entry name" value="Ammonium_transp"/>
    <property type="match status" value="1"/>
</dbReference>